<organism evidence="13 14">
    <name type="scientific">Novosphingobium sediminicola</name>
    <dbReference type="NCBI Taxonomy" id="563162"/>
    <lineage>
        <taxon>Bacteria</taxon>
        <taxon>Pseudomonadati</taxon>
        <taxon>Pseudomonadota</taxon>
        <taxon>Alphaproteobacteria</taxon>
        <taxon>Sphingomonadales</taxon>
        <taxon>Sphingomonadaceae</taxon>
        <taxon>Novosphingobium</taxon>
    </lineage>
</organism>
<evidence type="ECO:0000256" key="9">
    <source>
        <dbReference type="RuleBase" id="RU003357"/>
    </source>
</evidence>
<comment type="subcellular location">
    <subcellularLocation>
        <location evidence="1 8">Cell outer membrane</location>
        <topology evidence="1 8">Multi-pass membrane protein</topology>
    </subcellularLocation>
</comment>
<feature type="domain" description="TonB-dependent receptor-like beta-barrel" evidence="11">
    <location>
        <begin position="426"/>
        <end position="918"/>
    </location>
</feature>
<accession>A0A7W6CG77</accession>
<evidence type="ECO:0000313" key="13">
    <source>
        <dbReference type="EMBL" id="MBB3955262.1"/>
    </source>
</evidence>
<dbReference type="InterPro" id="IPR012910">
    <property type="entry name" value="Plug_dom"/>
</dbReference>
<dbReference type="Proteomes" id="UP000548867">
    <property type="component" value="Unassembled WGS sequence"/>
</dbReference>
<keyword evidence="10" id="KW-0732">Signal</keyword>
<dbReference type="EMBL" id="JACIDX010000007">
    <property type="protein sequence ID" value="MBB3955262.1"/>
    <property type="molecule type" value="Genomic_DNA"/>
</dbReference>
<keyword evidence="6 8" id="KW-0472">Membrane</keyword>
<dbReference type="AlphaFoldDB" id="A0A7W6CG77"/>
<dbReference type="Gene3D" id="2.170.130.10">
    <property type="entry name" value="TonB-dependent receptor, plug domain"/>
    <property type="match status" value="1"/>
</dbReference>
<keyword evidence="14" id="KW-1185">Reference proteome</keyword>
<dbReference type="InterPro" id="IPR000531">
    <property type="entry name" value="Beta-barrel_TonB"/>
</dbReference>
<evidence type="ECO:0000313" key="14">
    <source>
        <dbReference type="Proteomes" id="UP000548867"/>
    </source>
</evidence>
<feature type="chain" id="PRO_5031104624" evidence="10">
    <location>
        <begin position="27"/>
        <end position="955"/>
    </location>
</feature>
<gene>
    <name evidence="13" type="ORF">GGR38_002214</name>
</gene>
<feature type="signal peptide" evidence="10">
    <location>
        <begin position="1"/>
        <end position="26"/>
    </location>
</feature>
<feature type="domain" description="TonB-dependent receptor plug" evidence="12">
    <location>
        <begin position="51"/>
        <end position="166"/>
    </location>
</feature>
<dbReference type="Pfam" id="PF00593">
    <property type="entry name" value="TonB_dep_Rec_b-barrel"/>
    <property type="match status" value="1"/>
</dbReference>
<evidence type="ECO:0000256" key="1">
    <source>
        <dbReference type="ARBA" id="ARBA00004571"/>
    </source>
</evidence>
<evidence type="ECO:0000256" key="7">
    <source>
        <dbReference type="ARBA" id="ARBA00023237"/>
    </source>
</evidence>
<proteinExistence type="inferred from homology"/>
<sequence>MPKHHTMLMVTTTLAGIGLMTTSAHAQDTAPEAAKAAEIIVTGSRLANPNFSSPTPVQTLNAEAIAQRAPVQISDVVNEIPAVRTSRSASGSGRVADQQSGVQALTDLRGLGDVRTLTLVNGHRHVGTVASGSFDTNMMPVGLIDRVDVVTGGASAAYGSDAVAGVVNFVLKNQMQGITASAQGGVTSRGDGRQYAINLAGGTSFADGRGHIIAGLDWGTTLGAGNIYSRYSDEQGLLSVSAAQRSSLGMAAQVFTTGVELANVTPYGLITTKTTGGLLNTFDAAGNASVFTQGTVFGSGTSAVMTGTNSNYGNSPYRFFQLQNKNSRLVAYGRAEFDITDAWKVYAELNYAHTSMPAQLTSSYLVSFQVPVSSLPTSVQSQYTGTNVSVGRIMTENGGGNLTWQNLDMHDIVVGTKASFGKWKAEAYYQHGWTHQDFNTTGLVLSALYKAVYGCNGTASNPNMTSNLLTQLSLYESVTGKSCVAINPFGAITNSSALNYIYNTQHQDTVIQKDVVSASISGTPFALWAGDVSVAAGAEWRQDKLSVTSDALGNGNVYSVGNFTTYGGKNTVKEGFLEVGLPLLKDLPFARSLDVNGAVRRTDYAISGAVTTWKGGAVWQPLDGLRLRATWSRDIRAPNLSDLFFIGGALPTSTTNNIPGTYGYNVTGTTNIYASGNTNLKPEKADTFTGGFTWAAKDGPLRGLRVAVDYYNIRINGAITRPTSAQTQSICAGLLASGATSCPGIVFSNSGNGLVSAGNLSLNLNQLKAEGFDIEVGYRVPDLGIPGRFELRAMANRALHLQQFLSLIRPEPFETAGSAQGVPEWSGTLTLSYILGKSGVDLQLRGFTGVKYDTLSAYTLTGGATNGAQVVDPSDAGYLNTNANSINSNRLPGMVYTNISGHVELIKGVQLFAVINNLFDRQPPQYAAIAVTAGSRNLNYDLLGRSYKLGVRANF</sequence>
<dbReference type="InterPro" id="IPR039426">
    <property type="entry name" value="TonB-dep_rcpt-like"/>
</dbReference>
<keyword evidence="2 8" id="KW-0813">Transport</keyword>
<dbReference type="GO" id="GO:0009279">
    <property type="term" value="C:cell outer membrane"/>
    <property type="evidence" value="ECO:0007669"/>
    <property type="project" value="UniProtKB-SubCell"/>
</dbReference>
<dbReference type="Pfam" id="PF07715">
    <property type="entry name" value="Plug"/>
    <property type="match status" value="1"/>
</dbReference>
<dbReference type="InterPro" id="IPR037066">
    <property type="entry name" value="Plug_dom_sf"/>
</dbReference>
<evidence type="ECO:0000256" key="8">
    <source>
        <dbReference type="PROSITE-ProRule" id="PRU01360"/>
    </source>
</evidence>
<dbReference type="PANTHER" id="PTHR47234:SF3">
    <property type="entry name" value="SECRETIN_TONB SHORT N-TERMINAL DOMAIN-CONTAINING PROTEIN"/>
    <property type="match status" value="1"/>
</dbReference>
<protein>
    <submittedName>
        <fullName evidence="13">Outer membrane receptor protein involved in Fe transport</fullName>
    </submittedName>
</protein>
<evidence type="ECO:0000256" key="6">
    <source>
        <dbReference type="ARBA" id="ARBA00023136"/>
    </source>
</evidence>
<keyword evidence="13" id="KW-0675">Receptor</keyword>
<dbReference type="RefSeq" id="WP_183625393.1">
    <property type="nucleotide sequence ID" value="NZ_JACIDX010000007.1"/>
</dbReference>
<reference evidence="13 14" key="1">
    <citation type="submission" date="2020-08" db="EMBL/GenBank/DDBJ databases">
        <title>Genomic Encyclopedia of Type Strains, Phase IV (KMG-IV): sequencing the most valuable type-strain genomes for metagenomic binning, comparative biology and taxonomic classification.</title>
        <authorList>
            <person name="Goeker M."/>
        </authorList>
    </citation>
    <scope>NUCLEOTIDE SEQUENCE [LARGE SCALE GENOMIC DNA]</scope>
    <source>
        <strain evidence="13 14">DSM 27057</strain>
    </source>
</reference>
<keyword evidence="7 8" id="KW-0998">Cell outer membrane</keyword>
<evidence type="ECO:0000259" key="11">
    <source>
        <dbReference type="Pfam" id="PF00593"/>
    </source>
</evidence>
<evidence type="ECO:0000256" key="5">
    <source>
        <dbReference type="ARBA" id="ARBA00023077"/>
    </source>
</evidence>
<evidence type="ECO:0000256" key="10">
    <source>
        <dbReference type="SAM" id="SignalP"/>
    </source>
</evidence>
<keyword evidence="5 9" id="KW-0798">TonB box</keyword>
<keyword evidence="4 8" id="KW-0812">Transmembrane</keyword>
<keyword evidence="3 8" id="KW-1134">Transmembrane beta strand</keyword>
<dbReference type="SUPFAM" id="SSF56935">
    <property type="entry name" value="Porins"/>
    <property type="match status" value="1"/>
</dbReference>
<name>A0A7W6CG77_9SPHN</name>
<dbReference type="Gene3D" id="2.40.170.20">
    <property type="entry name" value="TonB-dependent receptor, beta-barrel domain"/>
    <property type="match status" value="1"/>
</dbReference>
<evidence type="ECO:0000259" key="12">
    <source>
        <dbReference type="Pfam" id="PF07715"/>
    </source>
</evidence>
<comment type="similarity">
    <text evidence="8 9">Belongs to the TonB-dependent receptor family.</text>
</comment>
<dbReference type="PANTHER" id="PTHR47234">
    <property type="match status" value="1"/>
</dbReference>
<evidence type="ECO:0000256" key="4">
    <source>
        <dbReference type="ARBA" id="ARBA00022692"/>
    </source>
</evidence>
<dbReference type="InterPro" id="IPR036942">
    <property type="entry name" value="Beta-barrel_TonB_sf"/>
</dbReference>
<dbReference type="PROSITE" id="PS52016">
    <property type="entry name" value="TONB_DEPENDENT_REC_3"/>
    <property type="match status" value="1"/>
</dbReference>
<evidence type="ECO:0000256" key="2">
    <source>
        <dbReference type="ARBA" id="ARBA00022448"/>
    </source>
</evidence>
<evidence type="ECO:0000256" key="3">
    <source>
        <dbReference type="ARBA" id="ARBA00022452"/>
    </source>
</evidence>
<comment type="caution">
    <text evidence="13">The sequence shown here is derived from an EMBL/GenBank/DDBJ whole genome shotgun (WGS) entry which is preliminary data.</text>
</comment>